<dbReference type="KEGG" id="ppp:112277102"/>
<dbReference type="EMBL" id="ABEU02000002">
    <property type="protein sequence ID" value="PNR59639.1"/>
    <property type="molecule type" value="Genomic_DNA"/>
</dbReference>
<dbReference type="Gramene" id="Pp3c2_9420V3.1">
    <property type="protein sequence ID" value="Pp3c2_9420V3.1"/>
    <property type="gene ID" value="Pp3c2_9420"/>
</dbReference>
<accession>A0A2K1L0S9</accession>
<proteinExistence type="predicted"/>
<reference evidence="2 4" key="1">
    <citation type="journal article" date="2008" name="Science">
        <title>The Physcomitrella genome reveals evolutionary insights into the conquest of land by plants.</title>
        <authorList>
            <person name="Rensing S."/>
            <person name="Lang D."/>
            <person name="Zimmer A."/>
            <person name="Terry A."/>
            <person name="Salamov A."/>
            <person name="Shapiro H."/>
            <person name="Nishiyama T."/>
            <person name="Perroud P.-F."/>
            <person name="Lindquist E."/>
            <person name="Kamisugi Y."/>
            <person name="Tanahashi T."/>
            <person name="Sakakibara K."/>
            <person name="Fujita T."/>
            <person name="Oishi K."/>
            <person name="Shin-I T."/>
            <person name="Kuroki Y."/>
            <person name="Toyoda A."/>
            <person name="Suzuki Y."/>
            <person name="Hashimoto A."/>
            <person name="Yamaguchi K."/>
            <person name="Sugano A."/>
            <person name="Kohara Y."/>
            <person name="Fujiyama A."/>
            <person name="Anterola A."/>
            <person name="Aoki S."/>
            <person name="Ashton N."/>
            <person name="Barbazuk W.B."/>
            <person name="Barker E."/>
            <person name="Bennetzen J."/>
            <person name="Bezanilla M."/>
            <person name="Blankenship R."/>
            <person name="Cho S.H."/>
            <person name="Dutcher S."/>
            <person name="Estelle M."/>
            <person name="Fawcett J.A."/>
            <person name="Gundlach H."/>
            <person name="Hanada K."/>
            <person name="Heyl A."/>
            <person name="Hicks K.A."/>
            <person name="Hugh J."/>
            <person name="Lohr M."/>
            <person name="Mayer K."/>
            <person name="Melkozernov A."/>
            <person name="Murata T."/>
            <person name="Nelson D."/>
            <person name="Pils B."/>
            <person name="Prigge M."/>
            <person name="Reiss B."/>
            <person name="Renner T."/>
            <person name="Rombauts S."/>
            <person name="Rushton P."/>
            <person name="Sanderfoot A."/>
            <person name="Schween G."/>
            <person name="Shiu S.-H."/>
            <person name="Stueber K."/>
            <person name="Theodoulou F.L."/>
            <person name="Tu H."/>
            <person name="Van de Peer Y."/>
            <person name="Verrier P.J."/>
            <person name="Waters E."/>
            <person name="Wood A."/>
            <person name="Yang L."/>
            <person name="Cove D."/>
            <person name="Cuming A."/>
            <person name="Hasebe M."/>
            <person name="Lucas S."/>
            <person name="Mishler D.B."/>
            <person name="Reski R."/>
            <person name="Grigoriev I."/>
            <person name="Quatrano R.S."/>
            <person name="Boore J.L."/>
        </authorList>
    </citation>
    <scope>NUCLEOTIDE SEQUENCE [LARGE SCALE GENOMIC DNA]</scope>
    <source>
        <strain evidence="3 4">cv. Gransden 2004</strain>
    </source>
</reference>
<dbReference type="PaxDb" id="3218-PP1S84_79V6.1"/>
<dbReference type="Proteomes" id="UP000006727">
    <property type="component" value="Chromosome 2"/>
</dbReference>
<dbReference type="GeneID" id="112277102"/>
<dbReference type="OrthoDB" id="1957471at2759"/>
<evidence type="ECO:0000256" key="1">
    <source>
        <dbReference type="SAM" id="SignalP"/>
    </source>
</evidence>
<feature type="chain" id="PRO_5043158418" description="Phytocyanin domain-containing protein" evidence="1">
    <location>
        <begin position="31"/>
        <end position="155"/>
    </location>
</feature>
<sequence>MPSIIDMARVVHSFRAVLLLAMLASFTANAQQSGPKLGFFNYSGMQATVRCVDYPTKVLEAGDTFYIPLTRSDQVCIVTLKDGEHASAVIDKVLPSSSNSGHSVSVDINDTFLFFALDDTHHHHYVNFLDSQDEQIQIQRSSDLQLWTMEESMDE</sequence>
<keyword evidence="4" id="KW-1185">Reference proteome</keyword>
<feature type="signal peptide" evidence="1">
    <location>
        <begin position="1"/>
        <end position="30"/>
    </location>
</feature>
<gene>
    <name evidence="3" type="primary">LOC112277102</name>
    <name evidence="2" type="ORF">PHYPA_002431</name>
</gene>
<reference evidence="3" key="3">
    <citation type="submission" date="2020-12" db="UniProtKB">
        <authorList>
            <consortium name="EnsemblPlants"/>
        </authorList>
    </citation>
    <scope>IDENTIFICATION</scope>
</reference>
<name>A0A2K1L0S9_PHYPA</name>
<dbReference type="EnsemblPlants" id="Pp3c2_9420V3.1">
    <property type="protein sequence ID" value="Pp3c2_9420V3.1"/>
    <property type="gene ID" value="Pp3c2_9420"/>
</dbReference>
<dbReference type="RefSeq" id="XP_024364838.1">
    <property type="nucleotide sequence ID" value="XM_024509070.2"/>
</dbReference>
<protein>
    <recommendedName>
        <fullName evidence="5">Phytocyanin domain-containing protein</fullName>
    </recommendedName>
</protein>
<dbReference type="Gramene" id="Pp3c2_9420V3.2">
    <property type="protein sequence ID" value="Pp3c2_9420V3.2"/>
    <property type="gene ID" value="Pp3c2_9420"/>
</dbReference>
<dbReference type="EnsemblPlants" id="Pp3c2_9420V3.2">
    <property type="protein sequence ID" value="Pp3c2_9420V3.2"/>
    <property type="gene ID" value="Pp3c2_9420"/>
</dbReference>
<organism evidence="2">
    <name type="scientific">Physcomitrium patens</name>
    <name type="common">Spreading-leaved earth moss</name>
    <name type="synonym">Physcomitrella patens</name>
    <dbReference type="NCBI Taxonomy" id="3218"/>
    <lineage>
        <taxon>Eukaryota</taxon>
        <taxon>Viridiplantae</taxon>
        <taxon>Streptophyta</taxon>
        <taxon>Embryophyta</taxon>
        <taxon>Bryophyta</taxon>
        <taxon>Bryophytina</taxon>
        <taxon>Bryopsida</taxon>
        <taxon>Funariidae</taxon>
        <taxon>Funariales</taxon>
        <taxon>Funariaceae</taxon>
        <taxon>Physcomitrium</taxon>
    </lineage>
</organism>
<evidence type="ECO:0000313" key="4">
    <source>
        <dbReference type="Proteomes" id="UP000006727"/>
    </source>
</evidence>
<evidence type="ECO:0000313" key="3">
    <source>
        <dbReference type="EnsemblPlants" id="Pp3c2_9420V3.1"/>
    </source>
</evidence>
<keyword evidence="1" id="KW-0732">Signal</keyword>
<reference evidence="2 4" key="2">
    <citation type="journal article" date="2018" name="Plant J.">
        <title>The Physcomitrella patens chromosome-scale assembly reveals moss genome structure and evolution.</title>
        <authorList>
            <person name="Lang D."/>
            <person name="Ullrich K.K."/>
            <person name="Murat F."/>
            <person name="Fuchs J."/>
            <person name="Jenkins J."/>
            <person name="Haas F.B."/>
            <person name="Piednoel M."/>
            <person name="Gundlach H."/>
            <person name="Van Bel M."/>
            <person name="Meyberg R."/>
            <person name="Vives C."/>
            <person name="Morata J."/>
            <person name="Symeonidi A."/>
            <person name="Hiss M."/>
            <person name="Muchero W."/>
            <person name="Kamisugi Y."/>
            <person name="Saleh O."/>
            <person name="Blanc G."/>
            <person name="Decker E.L."/>
            <person name="van Gessel N."/>
            <person name="Grimwood J."/>
            <person name="Hayes R.D."/>
            <person name="Graham S.W."/>
            <person name="Gunter L.E."/>
            <person name="McDaniel S.F."/>
            <person name="Hoernstein S.N.W."/>
            <person name="Larsson A."/>
            <person name="Li F.W."/>
            <person name="Perroud P.F."/>
            <person name="Phillips J."/>
            <person name="Ranjan P."/>
            <person name="Rokshar D.S."/>
            <person name="Rothfels C.J."/>
            <person name="Schneider L."/>
            <person name="Shu S."/>
            <person name="Stevenson D.W."/>
            <person name="Thummler F."/>
            <person name="Tillich M."/>
            <person name="Villarreal Aguilar J.C."/>
            <person name="Widiez T."/>
            <person name="Wong G.K."/>
            <person name="Wymore A."/>
            <person name="Zhang Y."/>
            <person name="Zimmer A.D."/>
            <person name="Quatrano R.S."/>
            <person name="Mayer K.F.X."/>
            <person name="Goodstein D."/>
            <person name="Casacuberta J.M."/>
            <person name="Vandepoele K."/>
            <person name="Reski R."/>
            <person name="Cuming A.C."/>
            <person name="Tuskan G.A."/>
            <person name="Maumus F."/>
            <person name="Salse J."/>
            <person name="Schmutz J."/>
            <person name="Rensing S.A."/>
        </authorList>
    </citation>
    <scope>NUCLEOTIDE SEQUENCE [LARGE SCALE GENOMIC DNA]</scope>
    <source>
        <strain evidence="3 4">cv. Gransden 2004</strain>
    </source>
</reference>
<evidence type="ECO:0000313" key="2">
    <source>
        <dbReference type="EMBL" id="PNR59639.1"/>
    </source>
</evidence>
<dbReference type="AlphaFoldDB" id="A0A2K1L0S9"/>
<evidence type="ECO:0008006" key="5">
    <source>
        <dbReference type="Google" id="ProtNLM"/>
    </source>
</evidence>